<dbReference type="PROSITE" id="PS51257">
    <property type="entry name" value="PROKAR_LIPOPROTEIN"/>
    <property type="match status" value="1"/>
</dbReference>
<evidence type="ECO:0000313" key="3">
    <source>
        <dbReference type="Proteomes" id="UP001230339"/>
    </source>
</evidence>
<keyword evidence="3" id="KW-1185">Reference proteome</keyword>
<keyword evidence="1" id="KW-0732">Signal</keyword>
<accession>A0ABY9GI05</accession>
<dbReference type="Pfam" id="PF12915">
    <property type="entry name" value="DUF3833"/>
    <property type="match status" value="1"/>
</dbReference>
<dbReference type="InterPro" id="IPR024409">
    <property type="entry name" value="DUF3833"/>
</dbReference>
<dbReference type="EMBL" id="CP117449">
    <property type="protein sequence ID" value="WLH15304.1"/>
    <property type="molecule type" value="Genomic_DNA"/>
</dbReference>
<dbReference type="RefSeq" id="WP_305390132.1">
    <property type="nucleotide sequence ID" value="NZ_CP117426.1"/>
</dbReference>
<name>A0ABY9GI05_9PSED</name>
<reference evidence="2 3" key="1">
    <citation type="submission" date="2023-02" db="EMBL/GenBank/DDBJ databases">
        <title>Evolution of Hrp T3SS in non-pathogenic Pseudomonas fluorescens.</title>
        <authorList>
            <person name="Liao K."/>
            <person name="Wei H."/>
            <person name="Gu Y."/>
        </authorList>
    </citation>
    <scope>NUCLEOTIDE SEQUENCE [LARGE SCALE GENOMIC DNA]</scope>
    <source>
        <strain evidence="2 3">FP205</strain>
    </source>
</reference>
<evidence type="ECO:0000256" key="1">
    <source>
        <dbReference type="SAM" id="SignalP"/>
    </source>
</evidence>
<sequence>MIRLMVVLLLIMSLTSCGNVNVDRYADQQPQLDLVRFFSQPVKAWGIYQKRSGEVIKRFEVQILSRREGERLILDERFLYSDGSRQRRVWTLTPDGPGHWRGRADDVIGEAQGEVAGNALRWRYRLNLPVDGSTYEVTFDDWMYLMDEDTMINRSSMSKFGVELGQVTLFFRRQGAGLP</sequence>
<feature type="signal peptide" evidence="1">
    <location>
        <begin position="1"/>
        <end position="18"/>
    </location>
</feature>
<proteinExistence type="predicted"/>
<dbReference type="Proteomes" id="UP001230339">
    <property type="component" value="Chromosome"/>
</dbReference>
<protein>
    <submittedName>
        <fullName evidence="2">DUF3833 domain-containing protein</fullName>
    </submittedName>
</protein>
<organism evidence="2 3">
    <name type="scientific">Pseudomonas hefeiensis</name>
    <dbReference type="NCBI Taxonomy" id="2738125"/>
    <lineage>
        <taxon>Bacteria</taxon>
        <taxon>Pseudomonadati</taxon>
        <taxon>Pseudomonadota</taxon>
        <taxon>Gammaproteobacteria</taxon>
        <taxon>Pseudomonadales</taxon>
        <taxon>Pseudomonadaceae</taxon>
        <taxon>Pseudomonas</taxon>
    </lineage>
</organism>
<gene>
    <name evidence="2" type="ORF">PSH57_13820</name>
</gene>
<evidence type="ECO:0000313" key="2">
    <source>
        <dbReference type="EMBL" id="WLH15304.1"/>
    </source>
</evidence>
<feature type="chain" id="PRO_5046605619" evidence="1">
    <location>
        <begin position="19"/>
        <end position="179"/>
    </location>
</feature>